<reference evidence="1" key="2">
    <citation type="journal article" date="2015" name="Fish Shellfish Immunol.">
        <title>Early steps in the European eel (Anguilla anguilla)-Vibrio vulnificus interaction in the gills: Role of the RtxA13 toxin.</title>
        <authorList>
            <person name="Callol A."/>
            <person name="Pajuelo D."/>
            <person name="Ebbesson L."/>
            <person name="Teles M."/>
            <person name="MacKenzie S."/>
            <person name="Amaro C."/>
        </authorList>
    </citation>
    <scope>NUCLEOTIDE SEQUENCE</scope>
</reference>
<evidence type="ECO:0000313" key="1">
    <source>
        <dbReference type="EMBL" id="JAI06322.1"/>
    </source>
</evidence>
<dbReference type="AlphaFoldDB" id="A0A0E9XVA1"/>
<reference evidence="1" key="1">
    <citation type="submission" date="2014-11" db="EMBL/GenBank/DDBJ databases">
        <authorList>
            <person name="Amaro Gonzalez C."/>
        </authorList>
    </citation>
    <scope>NUCLEOTIDE SEQUENCE</scope>
</reference>
<organism evidence="1">
    <name type="scientific">Anguilla anguilla</name>
    <name type="common">European freshwater eel</name>
    <name type="synonym">Muraena anguilla</name>
    <dbReference type="NCBI Taxonomy" id="7936"/>
    <lineage>
        <taxon>Eukaryota</taxon>
        <taxon>Metazoa</taxon>
        <taxon>Chordata</taxon>
        <taxon>Craniata</taxon>
        <taxon>Vertebrata</taxon>
        <taxon>Euteleostomi</taxon>
        <taxon>Actinopterygii</taxon>
        <taxon>Neopterygii</taxon>
        <taxon>Teleostei</taxon>
        <taxon>Anguilliformes</taxon>
        <taxon>Anguillidae</taxon>
        <taxon>Anguilla</taxon>
    </lineage>
</organism>
<name>A0A0E9XVA1_ANGAN</name>
<proteinExistence type="predicted"/>
<accession>A0A0E9XVA1</accession>
<protein>
    <submittedName>
        <fullName evidence="1">Uncharacterized protein</fullName>
    </submittedName>
</protein>
<sequence>MCSNSGLYLCMHYKYGVRLRAHFMSFIRRTLNLKWHSPLTSKCTQAIAERLTIPLFVSCFFILNRKSQTLQVHEDVFMGIKLCIFFRNI</sequence>
<dbReference type="EMBL" id="GBXM01002256">
    <property type="protein sequence ID" value="JAI06322.1"/>
    <property type="molecule type" value="Transcribed_RNA"/>
</dbReference>